<proteinExistence type="predicted"/>
<protein>
    <submittedName>
        <fullName evidence="2">Uncharacterized protein</fullName>
    </submittedName>
</protein>
<dbReference type="VEuPathDB" id="FungiDB:PADG_11348"/>
<dbReference type="Proteomes" id="UP000001628">
    <property type="component" value="Unassembled WGS sequence"/>
</dbReference>
<keyword evidence="3" id="KW-1185">Reference proteome</keyword>
<evidence type="ECO:0000313" key="3">
    <source>
        <dbReference type="Proteomes" id="UP000001628"/>
    </source>
</evidence>
<name>A0A0A0HWS1_PARBD</name>
<evidence type="ECO:0000313" key="2">
    <source>
        <dbReference type="EMBL" id="KGM92521.1"/>
    </source>
</evidence>
<dbReference type="InParanoid" id="A0A0A0HWS1"/>
<dbReference type="GeneID" id="22587245"/>
<dbReference type="KEGG" id="pbn:PADG_11348"/>
<reference evidence="2 3" key="1">
    <citation type="journal article" date="2011" name="PLoS Genet.">
        <title>Comparative genomic analysis of human fungal pathogens causing paracoccidioidomycosis.</title>
        <authorList>
            <person name="Desjardins C.A."/>
            <person name="Champion M.D."/>
            <person name="Holder J.W."/>
            <person name="Muszewska A."/>
            <person name="Goldberg J."/>
            <person name="Bailao A.M."/>
            <person name="Brigido M.M."/>
            <person name="Ferreira M.E."/>
            <person name="Garcia A.M."/>
            <person name="Grynberg M."/>
            <person name="Gujja S."/>
            <person name="Heiman D.I."/>
            <person name="Henn M.R."/>
            <person name="Kodira C.D."/>
            <person name="Leon-Narvaez H."/>
            <person name="Longo L.V."/>
            <person name="Ma L.J."/>
            <person name="Malavazi I."/>
            <person name="Matsuo A.L."/>
            <person name="Morais F.V."/>
            <person name="Pereira M."/>
            <person name="Rodriguez-Brito S."/>
            <person name="Sakthikumar S."/>
            <person name="Salem-Izacc S.M."/>
            <person name="Sykes S.M."/>
            <person name="Teixeira M.M."/>
            <person name="Vallejo M.C."/>
            <person name="Walter M.E."/>
            <person name="Yandava C."/>
            <person name="Young S."/>
            <person name="Zeng Q."/>
            <person name="Zucker J."/>
            <person name="Felipe M.S."/>
            <person name="Goldman G.H."/>
            <person name="Haas B.J."/>
            <person name="McEwen J.G."/>
            <person name="Nino-Vega G."/>
            <person name="Puccia R."/>
            <person name="San-Blas G."/>
            <person name="Soares C.M."/>
            <person name="Birren B.W."/>
            <person name="Cuomo C.A."/>
        </authorList>
    </citation>
    <scope>NUCLEOTIDE SEQUENCE [LARGE SCALE GENOMIC DNA]</scope>
    <source>
        <strain evidence="2 3">Pb18</strain>
    </source>
</reference>
<gene>
    <name evidence="2" type="ORF">PADG_11348</name>
</gene>
<dbReference type="HOGENOM" id="CLU_174971_0_0_1"/>
<dbReference type="EMBL" id="KN275958">
    <property type="protein sequence ID" value="KGM92521.1"/>
    <property type="molecule type" value="Genomic_DNA"/>
</dbReference>
<sequence length="108" mass="11623">MGRSCTARKYVPYPSALLALLPFTGSSITHISNLLTLPPFRGGVLIPTPARAWQKEIEGTKLKKVTSSLAAEALDRMWSSAGPRPGNAQKMPRRNPQKLGPQSGRGLA</sequence>
<dbReference type="RefSeq" id="XP_010757901.1">
    <property type="nucleotide sequence ID" value="XM_010759599.1"/>
</dbReference>
<organism evidence="2 3">
    <name type="scientific">Paracoccidioides brasiliensis (strain Pb18)</name>
    <dbReference type="NCBI Taxonomy" id="502780"/>
    <lineage>
        <taxon>Eukaryota</taxon>
        <taxon>Fungi</taxon>
        <taxon>Dikarya</taxon>
        <taxon>Ascomycota</taxon>
        <taxon>Pezizomycotina</taxon>
        <taxon>Eurotiomycetes</taxon>
        <taxon>Eurotiomycetidae</taxon>
        <taxon>Onygenales</taxon>
        <taxon>Ajellomycetaceae</taxon>
        <taxon>Paracoccidioides</taxon>
    </lineage>
</organism>
<accession>A0A0A0HWS1</accession>
<dbReference type="AlphaFoldDB" id="A0A0A0HWS1"/>
<feature type="region of interest" description="Disordered" evidence="1">
    <location>
        <begin position="76"/>
        <end position="108"/>
    </location>
</feature>
<evidence type="ECO:0000256" key="1">
    <source>
        <dbReference type="SAM" id="MobiDB-lite"/>
    </source>
</evidence>